<keyword evidence="1" id="KW-0067">ATP-binding</keyword>
<comment type="pathway">
    <text evidence="1">Amino-sugar metabolism; 1,6-anhydro-N-acetylmuramate degradation.</text>
</comment>
<keyword evidence="1 2" id="KW-0418">Kinase</keyword>
<dbReference type="GO" id="GO:0016773">
    <property type="term" value="F:phosphotransferase activity, alcohol group as acceptor"/>
    <property type="evidence" value="ECO:0007669"/>
    <property type="project" value="UniProtKB-UniRule"/>
</dbReference>
<dbReference type="Proteomes" id="UP000287605">
    <property type="component" value="Unassembled WGS sequence"/>
</dbReference>
<dbReference type="PANTHER" id="PTHR30605">
    <property type="entry name" value="ANHYDRO-N-ACETYLMURAMIC ACID KINASE"/>
    <property type="match status" value="1"/>
</dbReference>
<feature type="binding site" evidence="1">
    <location>
        <begin position="10"/>
        <end position="17"/>
    </location>
    <ligand>
        <name>ATP</name>
        <dbReference type="ChEBI" id="CHEBI:30616"/>
    </ligand>
</feature>
<dbReference type="OrthoDB" id="9763949at2"/>
<dbReference type="InterPro" id="IPR043129">
    <property type="entry name" value="ATPase_NBD"/>
</dbReference>
<dbReference type="NCBIfam" id="NF007148">
    <property type="entry name" value="PRK09585.3-2"/>
    <property type="match status" value="1"/>
</dbReference>
<accession>A0A430AL87</accession>
<gene>
    <name evidence="1" type="primary">anmK</name>
    <name evidence="2" type="ORF">CBF29_13185</name>
</gene>
<dbReference type="EMBL" id="NGKA01000035">
    <property type="protein sequence ID" value="RSU08846.1"/>
    <property type="molecule type" value="Genomic_DNA"/>
</dbReference>
<comment type="catalytic activity">
    <reaction evidence="1">
        <text>1,6-anhydro-N-acetyl-beta-muramate + ATP + H2O = N-acetyl-D-muramate 6-phosphate + ADP + H(+)</text>
        <dbReference type="Rhea" id="RHEA:24952"/>
        <dbReference type="ChEBI" id="CHEBI:15377"/>
        <dbReference type="ChEBI" id="CHEBI:15378"/>
        <dbReference type="ChEBI" id="CHEBI:30616"/>
        <dbReference type="ChEBI" id="CHEBI:58690"/>
        <dbReference type="ChEBI" id="CHEBI:58722"/>
        <dbReference type="ChEBI" id="CHEBI:456216"/>
        <dbReference type="EC" id="2.7.1.170"/>
    </reaction>
</comment>
<dbReference type="CDD" id="cd24050">
    <property type="entry name" value="ASKHA_NBD_ANMK"/>
    <property type="match status" value="1"/>
</dbReference>
<dbReference type="UniPathway" id="UPA00544"/>
<protein>
    <recommendedName>
        <fullName evidence="1">Anhydro-N-acetylmuramic acid kinase</fullName>
        <ecNumber evidence="1">2.7.1.170</ecNumber>
    </recommendedName>
    <alternativeName>
        <fullName evidence="1">AnhMurNAc kinase</fullName>
    </alternativeName>
</protein>
<dbReference type="InterPro" id="IPR005338">
    <property type="entry name" value="Anhydro_N_Ac-Mur_kinase"/>
</dbReference>
<dbReference type="UniPathway" id="UPA00343"/>
<dbReference type="GO" id="GO:0005524">
    <property type="term" value="F:ATP binding"/>
    <property type="evidence" value="ECO:0007669"/>
    <property type="project" value="UniProtKB-UniRule"/>
</dbReference>
<keyword evidence="3" id="KW-1185">Reference proteome</keyword>
<reference evidence="2 3" key="1">
    <citation type="submission" date="2017-05" db="EMBL/GenBank/DDBJ databases">
        <title>Vagococcus spp. assemblies.</title>
        <authorList>
            <person name="Gulvik C.A."/>
        </authorList>
    </citation>
    <scope>NUCLEOTIDE SEQUENCE [LARGE SCALE GENOMIC DNA]</scope>
    <source>
        <strain evidence="2 3">CCUG 51432</strain>
    </source>
</reference>
<name>A0A430AL87_9ENTE</name>
<dbReference type="AlphaFoldDB" id="A0A430AL87"/>
<comment type="function">
    <text evidence="1">Catalyzes the specific phosphorylation of 1,6-anhydro-N-acetylmuramic acid (anhMurNAc) with the simultaneous cleavage of the 1,6-anhydro ring, generating MurNAc-6-P. Is required for the utilization of anhMurNAc either imported from the medium or derived from its own cell wall murein, and thus plays a role in cell wall recycling.</text>
</comment>
<evidence type="ECO:0000256" key="1">
    <source>
        <dbReference type="HAMAP-Rule" id="MF_01270"/>
    </source>
</evidence>
<dbReference type="GO" id="GO:0009254">
    <property type="term" value="P:peptidoglycan turnover"/>
    <property type="evidence" value="ECO:0007669"/>
    <property type="project" value="UniProtKB-UniRule"/>
</dbReference>
<dbReference type="GO" id="GO:0097175">
    <property type="term" value="P:1,6-anhydro-N-acetyl-beta-muramic acid catabolic process"/>
    <property type="evidence" value="ECO:0007669"/>
    <property type="project" value="UniProtKB-UniRule"/>
</dbReference>
<dbReference type="EC" id="2.7.1.170" evidence="1"/>
<keyword evidence="1" id="KW-0547">Nucleotide-binding</keyword>
<dbReference type="SUPFAM" id="SSF53067">
    <property type="entry name" value="Actin-like ATPase domain"/>
    <property type="match status" value="1"/>
</dbReference>
<dbReference type="Pfam" id="PF03702">
    <property type="entry name" value="AnmK"/>
    <property type="match status" value="1"/>
</dbReference>
<dbReference type="GO" id="GO:0016301">
    <property type="term" value="F:kinase activity"/>
    <property type="evidence" value="ECO:0007669"/>
    <property type="project" value="UniProtKB-KW"/>
</dbReference>
<keyword evidence="1" id="KW-0808">Transferase</keyword>
<keyword evidence="1" id="KW-0119">Carbohydrate metabolism</keyword>
<comment type="caution">
    <text evidence="2">The sequence shown here is derived from an EMBL/GenBank/DDBJ whole genome shotgun (WGS) entry which is preliminary data.</text>
</comment>
<dbReference type="HAMAP" id="MF_01270">
    <property type="entry name" value="AnhMurNAc_kinase"/>
    <property type="match status" value="1"/>
</dbReference>
<evidence type="ECO:0000313" key="3">
    <source>
        <dbReference type="Proteomes" id="UP000287605"/>
    </source>
</evidence>
<comment type="pathway">
    <text evidence="1">Cell wall biogenesis; peptidoglycan recycling.</text>
</comment>
<sequence length="377" mass="41106">MSYAAGIMSGTSLDGIDVAIVKIDTSAPEDPVYEFAAFESYPFEDETKKRIMTALSIDNSDVALICSLNFELGKLFGNAVVAACKKNNLASEALRFVASHGQTIYHHPQKEGLLEPSTLQIGESSVIAEIVKTDVVSDFRYRDMAVGGQGAPIVPYSEYILYRSNYVQRILQNIGGISNATIIPKEGMLKNVLAFDTGPGNMIIDELCQHFYQKPYDSNGSFAKQGSIHQGLLSEFMSHPFIAKQAPKTTGREEFGKDYVHDLLAKYQMPANDWIKTATLFTAKAIAEGVRPYVDKTGSELIIGGGGSYNSELVKMITAELPEAQVMIQEDIGFSSEAKEAVAMVILGHRTMERLPSNVPSATGAAKEVILGKITYY</sequence>
<proteinExistence type="inferred from homology"/>
<dbReference type="NCBIfam" id="NF007142">
    <property type="entry name" value="PRK09585.2-1"/>
    <property type="match status" value="1"/>
</dbReference>
<dbReference type="Gene3D" id="3.30.420.40">
    <property type="match status" value="2"/>
</dbReference>
<dbReference type="PANTHER" id="PTHR30605:SF0">
    <property type="entry name" value="ANHYDRO-N-ACETYLMURAMIC ACID KINASE"/>
    <property type="match status" value="1"/>
</dbReference>
<dbReference type="GO" id="GO:0006040">
    <property type="term" value="P:amino sugar metabolic process"/>
    <property type="evidence" value="ECO:0007669"/>
    <property type="project" value="InterPro"/>
</dbReference>
<evidence type="ECO:0000313" key="2">
    <source>
        <dbReference type="EMBL" id="RSU08846.1"/>
    </source>
</evidence>
<comment type="similarity">
    <text evidence="1">Belongs to the anhydro-N-acetylmuramic acid kinase family.</text>
</comment>
<organism evidence="2 3">
    <name type="scientific">Vagococcus elongatus</name>
    <dbReference type="NCBI Taxonomy" id="180344"/>
    <lineage>
        <taxon>Bacteria</taxon>
        <taxon>Bacillati</taxon>
        <taxon>Bacillota</taxon>
        <taxon>Bacilli</taxon>
        <taxon>Lactobacillales</taxon>
        <taxon>Enterococcaceae</taxon>
        <taxon>Vagococcus</taxon>
    </lineage>
</organism>